<accession>A0AA40AKF2</accession>
<comment type="caution">
    <text evidence="9">The sequence shown here is derived from an EMBL/GenBank/DDBJ whole genome shotgun (WGS) entry which is preliminary data.</text>
</comment>
<dbReference type="PANTHER" id="PTHR22950">
    <property type="entry name" value="AMINO ACID TRANSPORTER"/>
    <property type="match status" value="1"/>
</dbReference>
<evidence type="ECO:0000256" key="6">
    <source>
        <dbReference type="SAM" id="MobiDB-lite"/>
    </source>
</evidence>
<dbReference type="GO" id="GO:0016020">
    <property type="term" value="C:membrane"/>
    <property type="evidence" value="ECO:0007669"/>
    <property type="project" value="UniProtKB-SubCell"/>
</dbReference>
<evidence type="ECO:0000259" key="8">
    <source>
        <dbReference type="Pfam" id="PF01490"/>
    </source>
</evidence>
<proteinExistence type="inferred from homology"/>
<feature type="transmembrane region" description="Helical" evidence="7">
    <location>
        <begin position="392"/>
        <end position="413"/>
    </location>
</feature>
<protein>
    <submittedName>
        <fullName evidence="9">Transmembrane amino acid transporter protein-domain-containing protein</fullName>
    </submittedName>
</protein>
<feature type="transmembrane region" description="Helical" evidence="7">
    <location>
        <begin position="228"/>
        <end position="249"/>
    </location>
</feature>
<dbReference type="InterPro" id="IPR013057">
    <property type="entry name" value="AA_transpt_TM"/>
</dbReference>
<evidence type="ECO:0000256" key="4">
    <source>
        <dbReference type="ARBA" id="ARBA00022989"/>
    </source>
</evidence>
<sequence>MSVVPTAVLIDGEVGGDVRRPSHDVSHVAHSHTEVTPAHVTHDPSVTFEEYLYYAEITRKEEEASNALYLSRRGPSTVQNLVKRTLFKSDNHPPPPTSGDEKVADERVADEKPSNGSNTAIVTGVTADEWKQANRALRTAGWGGVFYLITTDILGPYTAPWAFAQMGYGPGVALYTVFGIMSYYSGYLLWKAFLNLDSDKYPVRGYGDLYYRVFGPLSRHLINFSQGLQLLLFVSVLILGTGQAISQISKGPPPDPNDANAVPSNGLCFVACLVISMSAGFVLGQIRTLAKFSWLANIAVYINLLVIFICMGVAANSLPNFIATEGTFGPDFAPGPIRTFAGTPPDGFASGGSGFIGSLNGLNQAVYSFGGCMVFAAFMAEMRHPRDFWKSLLIAEIFIYVVYLFFGIFIYSYQGQFTFIPVGQGLSPYAWQTATNIMGLFTAMIAACLYGNIGLKVLYVELLQEVFNAPPLTVAAGKWLWAVLIPIYWAVAFIIAAAIPQFSNVSGFIGALFILSFTYTLPALLSLGFNIKKDAMTEQERFDPITKTYNYTDSGFKRFARGFLKRPLFNTWNIIYLLGGLATTGLGMYSSIEGLIAGFEGKTVATSFGCATPV</sequence>
<keyword evidence="10" id="KW-1185">Reference proteome</keyword>
<evidence type="ECO:0000313" key="10">
    <source>
        <dbReference type="Proteomes" id="UP001172101"/>
    </source>
</evidence>
<feature type="transmembrane region" description="Helical" evidence="7">
    <location>
        <begin position="171"/>
        <end position="190"/>
    </location>
</feature>
<reference evidence="9" key="1">
    <citation type="submission" date="2023-06" db="EMBL/GenBank/DDBJ databases">
        <title>Genome-scale phylogeny and comparative genomics of the fungal order Sordariales.</title>
        <authorList>
            <consortium name="Lawrence Berkeley National Laboratory"/>
            <person name="Hensen N."/>
            <person name="Bonometti L."/>
            <person name="Westerberg I."/>
            <person name="Brannstrom I.O."/>
            <person name="Guillou S."/>
            <person name="Cros-Aarteil S."/>
            <person name="Calhoun S."/>
            <person name="Haridas S."/>
            <person name="Kuo A."/>
            <person name="Mondo S."/>
            <person name="Pangilinan J."/>
            <person name="Riley R."/>
            <person name="LaButti K."/>
            <person name="Andreopoulos B."/>
            <person name="Lipzen A."/>
            <person name="Chen C."/>
            <person name="Yanf M."/>
            <person name="Daum C."/>
            <person name="Ng V."/>
            <person name="Clum A."/>
            <person name="Steindorff A."/>
            <person name="Ohm R."/>
            <person name="Martin F."/>
            <person name="Silar P."/>
            <person name="Natvig D."/>
            <person name="Lalanne C."/>
            <person name="Gautier V."/>
            <person name="Ament-velasquez S.L."/>
            <person name="Kruys A."/>
            <person name="Hutchinson M.I."/>
            <person name="Powell A.J."/>
            <person name="Barry K."/>
            <person name="Miller A.N."/>
            <person name="Grigoriev I.V."/>
            <person name="Debuchy R."/>
            <person name="Gladieux P."/>
            <person name="Thoren M.H."/>
            <person name="Johannesson H."/>
        </authorList>
    </citation>
    <scope>NUCLEOTIDE SEQUENCE</scope>
    <source>
        <strain evidence="9">SMH2392-1A</strain>
    </source>
</reference>
<feature type="transmembrane region" description="Helical" evidence="7">
    <location>
        <begin position="505"/>
        <end position="531"/>
    </location>
</feature>
<keyword evidence="3 7" id="KW-0812">Transmembrane</keyword>
<feature type="transmembrane region" description="Helical" evidence="7">
    <location>
        <begin position="433"/>
        <end position="458"/>
    </location>
</feature>
<feature type="transmembrane region" description="Helical" evidence="7">
    <location>
        <begin position="295"/>
        <end position="315"/>
    </location>
</feature>
<feature type="domain" description="Amino acid transporter transmembrane" evidence="8">
    <location>
        <begin position="139"/>
        <end position="537"/>
    </location>
</feature>
<comment type="similarity">
    <text evidence="2">Belongs to the amino acid/polyamine transporter 2 family.</text>
</comment>
<comment type="subcellular location">
    <subcellularLocation>
        <location evidence="1">Membrane</location>
        <topology evidence="1">Multi-pass membrane protein</topology>
    </subcellularLocation>
</comment>
<dbReference type="AlphaFoldDB" id="A0AA40AKF2"/>
<dbReference type="RefSeq" id="XP_060296289.1">
    <property type="nucleotide sequence ID" value="XM_060443896.1"/>
</dbReference>
<dbReference type="PANTHER" id="PTHR22950:SF461">
    <property type="entry name" value="AMINO ACID TRANSPORTER TRANSMEMBRANE DOMAIN-CONTAINING PROTEIN"/>
    <property type="match status" value="1"/>
</dbReference>
<evidence type="ECO:0000256" key="1">
    <source>
        <dbReference type="ARBA" id="ARBA00004141"/>
    </source>
</evidence>
<feature type="transmembrane region" description="Helical" evidence="7">
    <location>
        <begin position="574"/>
        <end position="592"/>
    </location>
</feature>
<evidence type="ECO:0000256" key="7">
    <source>
        <dbReference type="SAM" id="Phobius"/>
    </source>
</evidence>
<dbReference type="Pfam" id="PF01490">
    <property type="entry name" value="Aa_trans"/>
    <property type="match status" value="1"/>
</dbReference>
<feature type="transmembrane region" description="Helical" evidence="7">
    <location>
        <begin position="261"/>
        <end position="283"/>
    </location>
</feature>
<evidence type="ECO:0000313" key="9">
    <source>
        <dbReference type="EMBL" id="KAK0717496.1"/>
    </source>
</evidence>
<organism evidence="9 10">
    <name type="scientific">Lasiosphaeria miniovina</name>
    <dbReference type="NCBI Taxonomy" id="1954250"/>
    <lineage>
        <taxon>Eukaryota</taxon>
        <taxon>Fungi</taxon>
        <taxon>Dikarya</taxon>
        <taxon>Ascomycota</taxon>
        <taxon>Pezizomycotina</taxon>
        <taxon>Sordariomycetes</taxon>
        <taxon>Sordariomycetidae</taxon>
        <taxon>Sordariales</taxon>
        <taxon>Lasiosphaeriaceae</taxon>
        <taxon>Lasiosphaeria</taxon>
    </lineage>
</organism>
<feature type="region of interest" description="Disordered" evidence="6">
    <location>
        <begin position="86"/>
        <end position="120"/>
    </location>
</feature>
<feature type="transmembrane region" description="Helical" evidence="7">
    <location>
        <begin position="479"/>
        <end position="499"/>
    </location>
</feature>
<dbReference type="GeneID" id="85327166"/>
<gene>
    <name evidence="9" type="ORF">B0T26DRAFT_740866</name>
</gene>
<feature type="transmembrane region" description="Helical" evidence="7">
    <location>
        <begin position="361"/>
        <end position="380"/>
    </location>
</feature>
<evidence type="ECO:0000256" key="2">
    <source>
        <dbReference type="ARBA" id="ARBA00008066"/>
    </source>
</evidence>
<dbReference type="EMBL" id="JAUIRO010000004">
    <property type="protein sequence ID" value="KAK0717496.1"/>
    <property type="molecule type" value="Genomic_DNA"/>
</dbReference>
<keyword evidence="5 7" id="KW-0472">Membrane</keyword>
<evidence type="ECO:0000256" key="5">
    <source>
        <dbReference type="ARBA" id="ARBA00023136"/>
    </source>
</evidence>
<evidence type="ECO:0000256" key="3">
    <source>
        <dbReference type="ARBA" id="ARBA00022692"/>
    </source>
</evidence>
<name>A0AA40AKF2_9PEZI</name>
<feature type="compositionally biased region" description="Basic and acidic residues" evidence="6">
    <location>
        <begin position="99"/>
        <end position="113"/>
    </location>
</feature>
<dbReference type="Proteomes" id="UP001172101">
    <property type="component" value="Unassembled WGS sequence"/>
</dbReference>
<keyword evidence="4 7" id="KW-1133">Transmembrane helix</keyword>
<feature type="transmembrane region" description="Helical" evidence="7">
    <location>
        <begin position="140"/>
        <end position="159"/>
    </location>
</feature>
<dbReference type="GO" id="GO:0015179">
    <property type="term" value="F:L-amino acid transmembrane transporter activity"/>
    <property type="evidence" value="ECO:0007669"/>
    <property type="project" value="TreeGrafter"/>
</dbReference>